<comment type="caution">
    <text evidence="17">The sequence shown here is derived from an EMBL/GenBank/DDBJ whole genome shotgun (WGS) entry which is preliminary data.</text>
</comment>
<dbReference type="CDD" id="cd00496">
    <property type="entry name" value="PheRS_alpha_core"/>
    <property type="match status" value="1"/>
</dbReference>
<accession>A0AAD5TWQ2</accession>
<evidence type="ECO:0000256" key="11">
    <source>
        <dbReference type="ARBA" id="ARBA00031194"/>
    </source>
</evidence>
<keyword evidence="18" id="KW-1185">Reference proteome</keyword>
<dbReference type="InterPro" id="IPR036690">
    <property type="entry name" value="Fdx_antiC-bd_sf"/>
</dbReference>
<dbReference type="GO" id="GO:0005759">
    <property type="term" value="C:mitochondrial matrix"/>
    <property type="evidence" value="ECO:0007669"/>
    <property type="project" value="UniProtKB-SubCell"/>
</dbReference>
<evidence type="ECO:0000256" key="2">
    <source>
        <dbReference type="ARBA" id="ARBA00008226"/>
    </source>
</evidence>
<dbReference type="Pfam" id="PF01409">
    <property type="entry name" value="tRNA-synt_2d"/>
    <property type="match status" value="2"/>
</dbReference>
<evidence type="ECO:0000256" key="1">
    <source>
        <dbReference type="ARBA" id="ARBA00004305"/>
    </source>
</evidence>
<evidence type="ECO:0000256" key="13">
    <source>
        <dbReference type="ARBA" id="ARBA00057761"/>
    </source>
</evidence>
<protein>
    <recommendedName>
        <fullName evidence="14">Phenylalanine--tRNA ligase, mitochondrial</fullName>
        <ecNumber evidence="3">6.1.1.20</ecNumber>
    </recommendedName>
    <alternativeName>
        <fullName evidence="11">Phenylalanyl-tRNA synthetase</fullName>
    </alternativeName>
</protein>
<dbReference type="InterPro" id="IPR004530">
    <property type="entry name" value="Phe-tRNA-synth_IIc_mito"/>
</dbReference>
<keyword evidence="7" id="KW-0648">Protein biosynthesis</keyword>
<evidence type="ECO:0000256" key="5">
    <source>
        <dbReference type="ARBA" id="ARBA00022741"/>
    </source>
</evidence>
<dbReference type="InterPro" id="IPR002319">
    <property type="entry name" value="Phenylalanyl-tRNA_Synthase"/>
</dbReference>
<evidence type="ECO:0000256" key="7">
    <source>
        <dbReference type="ARBA" id="ARBA00022917"/>
    </source>
</evidence>
<dbReference type="Proteomes" id="UP001211065">
    <property type="component" value="Unassembled WGS sequence"/>
</dbReference>
<evidence type="ECO:0000256" key="9">
    <source>
        <dbReference type="ARBA" id="ARBA00023128"/>
    </source>
</evidence>
<keyword evidence="5" id="KW-0547">Nucleotide-binding</keyword>
<dbReference type="PANTHER" id="PTHR11538">
    <property type="entry name" value="PHENYLALANYL-TRNA SYNTHETASE"/>
    <property type="match status" value="1"/>
</dbReference>
<evidence type="ECO:0000256" key="8">
    <source>
        <dbReference type="ARBA" id="ARBA00022946"/>
    </source>
</evidence>
<dbReference type="SUPFAM" id="SSF55681">
    <property type="entry name" value="Class II aaRS and biotin synthetases"/>
    <property type="match status" value="1"/>
</dbReference>
<dbReference type="SUPFAM" id="SSF54991">
    <property type="entry name" value="Anticodon-binding domain of PheRS"/>
    <property type="match status" value="1"/>
</dbReference>
<evidence type="ECO:0000259" key="16">
    <source>
        <dbReference type="PROSITE" id="PS51447"/>
    </source>
</evidence>
<evidence type="ECO:0000313" key="17">
    <source>
        <dbReference type="EMBL" id="KAJ3213503.1"/>
    </source>
</evidence>
<dbReference type="AlphaFoldDB" id="A0AAD5TWQ2"/>
<comment type="catalytic activity">
    <reaction evidence="12">
        <text>tRNA(Phe) + L-phenylalanine + ATP = L-phenylalanyl-tRNA(Phe) + AMP + diphosphate + H(+)</text>
        <dbReference type="Rhea" id="RHEA:19413"/>
        <dbReference type="Rhea" id="RHEA-COMP:9668"/>
        <dbReference type="Rhea" id="RHEA-COMP:9699"/>
        <dbReference type="ChEBI" id="CHEBI:15378"/>
        <dbReference type="ChEBI" id="CHEBI:30616"/>
        <dbReference type="ChEBI" id="CHEBI:33019"/>
        <dbReference type="ChEBI" id="CHEBI:58095"/>
        <dbReference type="ChEBI" id="CHEBI:78442"/>
        <dbReference type="ChEBI" id="CHEBI:78531"/>
        <dbReference type="ChEBI" id="CHEBI:456215"/>
        <dbReference type="EC" id="6.1.1.20"/>
    </reaction>
</comment>
<evidence type="ECO:0000256" key="14">
    <source>
        <dbReference type="ARBA" id="ARBA00073229"/>
    </source>
</evidence>
<dbReference type="Gene3D" id="3.30.70.380">
    <property type="entry name" value="Ferrodoxin-fold anticodon-binding domain"/>
    <property type="match status" value="1"/>
</dbReference>
<dbReference type="SMART" id="SM00896">
    <property type="entry name" value="FDX-ACB"/>
    <property type="match status" value="1"/>
</dbReference>
<keyword evidence="10" id="KW-0030">Aminoacyl-tRNA synthetase</keyword>
<organism evidence="17 18">
    <name type="scientific">Clydaea vesicula</name>
    <dbReference type="NCBI Taxonomy" id="447962"/>
    <lineage>
        <taxon>Eukaryota</taxon>
        <taxon>Fungi</taxon>
        <taxon>Fungi incertae sedis</taxon>
        <taxon>Chytridiomycota</taxon>
        <taxon>Chytridiomycota incertae sedis</taxon>
        <taxon>Chytridiomycetes</taxon>
        <taxon>Lobulomycetales</taxon>
        <taxon>Lobulomycetaceae</taxon>
        <taxon>Clydaea</taxon>
    </lineage>
</organism>
<dbReference type="GO" id="GO:0000049">
    <property type="term" value="F:tRNA binding"/>
    <property type="evidence" value="ECO:0007669"/>
    <property type="project" value="InterPro"/>
</dbReference>
<dbReference type="PANTHER" id="PTHR11538:SF41">
    <property type="entry name" value="PHENYLALANINE--TRNA LIGASE, MITOCHONDRIAL"/>
    <property type="match status" value="1"/>
</dbReference>
<keyword evidence="9" id="KW-0496">Mitochondrion</keyword>
<dbReference type="InterPro" id="IPR006195">
    <property type="entry name" value="aa-tRNA-synth_II"/>
</dbReference>
<evidence type="ECO:0000313" key="18">
    <source>
        <dbReference type="Proteomes" id="UP001211065"/>
    </source>
</evidence>
<feature type="domain" description="FDX-ACB" evidence="16">
    <location>
        <begin position="345"/>
        <end position="443"/>
    </location>
</feature>
<dbReference type="Gene3D" id="3.30.930.10">
    <property type="entry name" value="Bira Bifunctional Protein, Domain 2"/>
    <property type="match status" value="1"/>
</dbReference>
<dbReference type="PROSITE" id="PS51447">
    <property type="entry name" value="FDX_ACB"/>
    <property type="match status" value="1"/>
</dbReference>
<dbReference type="InterPro" id="IPR045864">
    <property type="entry name" value="aa-tRNA-synth_II/BPL/LPL"/>
</dbReference>
<evidence type="ECO:0000256" key="4">
    <source>
        <dbReference type="ARBA" id="ARBA00022598"/>
    </source>
</evidence>
<evidence type="ECO:0000256" key="10">
    <source>
        <dbReference type="ARBA" id="ARBA00023146"/>
    </source>
</evidence>
<gene>
    <name evidence="17" type="ORF">HK099_007360</name>
</gene>
<dbReference type="GO" id="GO:0006432">
    <property type="term" value="P:phenylalanyl-tRNA aminoacylation"/>
    <property type="evidence" value="ECO:0007669"/>
    <property type="project" value="InterPro"/>
</dbReference>
<dbReference type="EC" id="6.1.1.20" evidence="3"/>
<dbReference type="NCBIfam" id="TIGR00469">
    <property type="entry name" value="pheS_mito"/>
    <property type="match status" value="1"/>
</dbReference>
<keyword evidence="4" id="KW-0436">Ligase</keyword>
<keyword evidence="8" id="KW-0809">Transit peptide</keyword>
<reference evidence="17" key="1">
    <citation type="submission" date="2020-05" db="EMBL/GenBank/DDBJ databases">
        <title>Phylogenomic resolution of chytrid fungi.</title>
        <authorList>
            <person name="Stajich J.E."/>
            <person name="Amses K."/>
            <person name="Simmons R."/>
            <person name="Seto K."/>
            <person name="Myers J."/>
            <person name="Bonds A."/>
            <person name="Quandt C.A."/>
            <person name="Barry K."/>
            <person name="Liu P."/>
            <person name="Grigoriev I."/>
            <person name="Longcore J.E."/>
            <person name="James T.Y."/>
        </authorList>
    </citation>
    <scope>NUCLEOTIDE SEQUENCE</scope>
    <source>
        <strain evidence="17">JEL0476</strain>
    </source>
</reference>
<comment type="function">
    <text evidence="13">Is responsible for the charging of tRNA(Phe) with phenylalanine in mitochondrial translation.</text>
</comment>
<dbReference type="InterPro" id="IPR005121">
    <property type="entry name" value="Fdx_antiC-bd"/>
</dbReference>
<proteinExistence type="inferred from homology"/>
<sequence length="443" mass="51651">MIMSVMKIRFSRRLNFNKLFLNFSTNVKSVNSSESGHYIQICNEKYKTDQFNNLSTSILQKINVKLLKNENHPLTILKSLIEDHFEKNFKNQYMAVDNLLNPVVTAKQNFDDLFIHKNHPGRAPTDTYYINENQLLRTHTSAHQREVLSSKLSDGYLISADVYRRDEIDVSHYPVFHQMEGIKLFSKSNLTEESKIQNSVTKFNIKEEKKGGPIQTCHDLNECDLVVNNLKKSLEGLIKELFKNEDENLQIRWIEAFFPFTSPSWEMEVLFRGKWLELCGCGVIQQEILNKTGNGDKVGWAFGLGLERIAMVLFNIPDIRLFWSQDERFLSQFKKGQITQFQSFSKYPSCYKDISFWLGKNKSDTNVNVHDNEIFDVVRDAAGDLAEDVKLIDEFTHPKTGRKSKCYRINYCSLNRTFTNAEVDEIQNKVKDIMLKRFDIELR</sequence>
<dbReference type="FunFam" id="3.30.930.10:FF:000053">
    <property type="entry name" value="Phenylalanyl-tRNA synthetase mitochondrial"/>
    <property type="match status" value="1"/>
</dbReference>
<dbReference type="GO" id="GO:0004826">
    <property type="term" value="F:phenylalanine-tRNA ligase activity"/>
    <property type="evidence" value="ECO:0007669"/>
    <property type="project" value="UniProtKB-EC"/>
</dbReference>
<dbReference type="PROSITE" id="PS50862">
    <property type="entry name" value="AA_TRNA_LIGASE_II"/>
    <property type="match status" value="1"/>
</dbReference>
<dbReference type="Pfam" id="PF03147">
    <property type="entry name" value="FDX-ACB"/>
    <property type="match status" value="1"/>
</dbReference>
<feature type="domain" description="Aminoacyl-transfer RNA synthetases class-II family profile" evidence="15">
    <location>
        <begin position="77"/>
        <end position="348"/>
    </location>
</feature>
<evidence type="ECO:0000256" key="6">
    <source>
        <dbReference type="ARBA" id="ARBA00022840"/>
    </source>
</evidence>
<keyword evidence="6" id="KW-0067">ATP-binding</keyword>
<comment type="subcellular location">
    <subcellularLocation>
        <location evidence="1">Mitochondrion matrix</location>
    </subcellularLocation>
</comment>
<dbReference type="GO" id="GO:0005524">
    <property type="term" value="F:ATP binding"/>
    <property type="evidence" value="ECO:0007669"/>
    <property type="project" value="UniProtKB-KW"/>
</dbReference>
<dbReference type="EMBL" id="JADGJW010000703">
    <property type="protein sequence ID" value="KAJ3213503.1"/>
    <property type="molecule type" value="Genomic_DNA"/>
</dbReference>
<dbReference type="FunFam" id="3.30.70.380:FF:000002">
    <property type="entry name" value="phenylalanine--tRNA ligase, mitochondrial"/>
    <property type="match status" value="1"/>
</dbReference>
<name>A0AAD5TWQ2_9FUNG</name>
<evidence type="ECO:0000256" key="3">
    <source>
        <dbReference type="ARBA" id="ARBA00012814"/>
    </source>
</evidence>
<evidence type="ECO:0000259" key="15">
    <source>
        <dbReference type="PROSITE" id="PS50862"/>
    </source>
</evidence>
<evidence type="ECO:0000256" key="12">
    <source>
        <dbReference type="ARBA" id="ARBA00049255"/>
    </source>
</evidence>
<comment type="similarity">
    <text evidence="2">Belongs to the class-II aminoacyl-tRNA synthetase family.</text>
</comment>